<reference evidence="1 2" key="1">
    <citation type="journal article" date="2020" name="ISME J.">
        <title>Comparative genomics reveals insights into cyanobacterial evolution and habitat adaptation.</title>
        <authorList>
            <person name="Chen M.Y."/>
            <person name="Teng W.K."/>
            <person name="Zhao L."/>
            <person name="Hu C.X."/>
            <person name="Zhou Y.K."/>
            <person name="Han B.P."/>
            <person name="Song L.R."/>
            <person name="Shu W.S."/>
        </authorList>
    </citation>
    <scope>NUCLEOTIDE SEQUENCE [LARGE SCALE GENOMIC DNA]</scope>
    <source>
        <strain evidence="1 2">FACHB-838</strain>
    </source>
</reference>
<accession>A0ABR8DX17</accession>
<evidence type="ECO:0000313" key="1">
    <source>
        <dbReference type="EMBL" id="MBD2533971.1"/>
    </source>
</evidence>
<sequence>MPPSTQMAKANRKLLSDYIRLKSTKDYLQALGNDMGIPISSLIIEIEGYGKEQGT</sequence>
<comment type="caution">
    <text evidence="1">The sequence shown here is derived from an EMBL/GenBank/DDBJ whole genome shotgun (WGS) entry which is preliminary data.</text>
</comment>
<keyword evidence="2" id="KW-1185">Reference proteome</keyword>
<dbReference type="RefSeq" id="WP_242055490.1">
    <property type="nucleotide sequence ID" value="NZ_JACJSI010000125.1"/>
</dbReference>
<evidence type="ECO:0000313" key="2">
    <source>
        <dbReference type="Proteomes" id="UP000623440"/>
    </source>
</evidence>
<gene>
    <name evidence="1" type="ORF">H6G97_32275</name>
</gene>
<organism evidence="1 2">
    <name type="scientific">Nostoc flagelliforme FACHB-838</name>
    <dbReference type="NCBI Taxonomy" id="2692904"/>
    <lineage>
        <taxon>Bacteria</taxon>
        <taxon>Bacillati</taxon>
        <taxon>Cyanobacteriota</taxon>
        <taxon>Cyanophyceae</taxon>
        <taxon>Nostocales</taxon>
        <taxon>Nostocaceae</taxon>
        <taxon>Nostoc</taxon>
    </lineage>
</organism>
<dbReference type="EMBL" id="JACJSI010000125">
    <property type="protein sequence ID" value="MBD2533971.1"/>
    <property type="molecule type" value="Genomic_DNA"/>
</dbReference>
<dbReference type="Proteomes" id="UP000623440">
    <property type="component" value="Unassembled WGS sequence"/>
</dbReference>
<name>A0ABR8DX17_9NOSO</name>
<protein>
    <submittedName>
        <fullName evidence="1">KilA-N domain-containing protein</fullName>
    </submittedName>
</protein>
<proteinExistence type="predicted"/>